<feature type="domain" description="VWFA" evidence="3">
    <location>
        <begin position="277"/>
        <end position="453"/>
    </location>
</feature>
<reference evidence="6 7" key="1">
    <citation type="submission" date="2025-04" db="UniProtKB">
        <authorList>
            <consortium name="RefSeq"/>
        </authorList>
    </citation>
    <scope>IDENTIFICATION</scope>
    <source>
        <tissue evidence="6 7">Sperm</tissue>
    </source>
</reference>
<dbReference type="InterPro" id="IPR036465">
    <property type="entry name" value="vWFA_dom_sf"/>
</dbReference>
<dbReference type="PROSITE" id="PS51468">
    <property type="entry name" value="VIT"/>
    <property type="match status" value="1"/>
</dbReference>
<proteinExistence type="predicted"/>
<feature type="region of interest" description="Disordered" evidence="2">
    <location>
        <begin position="639"/>
        <end position="683"/>
    </location>
</feature>
<dbReference type="InterPro" id="IPR013694">
    <property type="entry name" value="VIT"/>
</dbReference>
<evidence type="ECO:0000259" key="4">
    <source>
        <dbReference type="PROSITE" id="PS51468"/>
    </source>
</evidence>
<dbReference type="RefSeq" id="XP_032830814.1">
    <property type="nucleotide sequence ID" value="XM_032974923.1"/>
</dbReference>
<dbReference type="RefSeq" id="XP_032830812.1">
    <property type="nucleotide sequence ID" value="XM_032974921.1"/>
</dbReference>
<dbReference type="Pfam" id="PF13768">
    <property type="entry name" value="VWA_3"/>
    <property type="match status" value="1"/>
</dbReference>
<dbReference type="RefSeq" id="XP_032830810.1">
    <property type="nucleotide sequence ID" value="XM_032974919.1"/>
</dbReference>
<dbReference type="PROSITE" id="PS50234">
    <property type="entry name" value="VWFA"/>
    <property type="match status" value="1"/>
</dbReference>
<name>A0AAJ7XDK8_PETMA</name>
<evidence type="ECO:0000313" key="12">
    <source>
        <dbReference type="RefSeq" id="XP_032830813.1"/>
    </source>
</evidence>
<evidence type="ECO:0000313" key="10">
    <source>
        <dbReference type="RefSeq" id="XP_032830810.1"/>
    </source>
</evidence>
<dbReference type="AlphaFoldDB" id="A0AAJ7XDK8"/>
<keyword evidence="1" id="KW-0175">Coiled coil</keyword>
<dbReference type="RefSeq" id="XP_032830809.1">
    <property type="nucleotide sequence ID" value="XM_032974918.1"/>
</dbReference>
<evidence type="ECO:0000313" key="5">
    <source>
        <dbReference type="Proteomes" id="UP001318040"/>
    </source>
</evidence>
<feature type="domain" description="VIT" evidence="4">
    <location>
        <begin position="2"/>
        <end position="130"/>
    </location>
</feature>
<evidence type="ECO:0000313" key="7">
    <source>
        <dbReference type="RefSeq" id="XP_032830807.1"/>
    </source>
</evidence>
<evidence type="ECO:0000256" key="1">
    <source>
        <dbReference type="SAM" id="Coils"/>
    </source>
</evidence>
<dbReference type="Pfam" id="PF08487">
    <property type="entry name" value="VIT"/>
    <property type="match status" value="1"/>
</dbReference>
<evidence type="ECO:0000313" key="6">
    <source>
        <dbReference type="RefSeq" id="XP_032830806.1"/>
    </source>
</evidence>
<dbReference type="SMART" id="SM00609">
    <property type="entry name" value="VIT"/>
    <property type="match status" value="1"/>
</dbReference>
<dbReference type="PANTHER" id="PTHR45737:SF6">
    <property type="entry name" value="VON WILLEBRAND FACTOR A DOMAIN-CONTAINING PROTEIN 5A"/>
    <property type="match status" value="1"/>
</dbReference>
<dbReference type="RefSeq" id="XP_032830808.1">
    <property type="nucleotide sequence ID" value="XM_032974917.1"/>
</dbReference>
<evidence type="ECO:0000313" key="13">
    <source>
        <dbReference type="RefSeq" id="XP_032830814.1"/>
    </source>
</evidence>
<accession>A0AAJ7XDK8</accession>
<dbReference type="InterPro" id="IPR002035">
    <property type="entry name" value="VWF_A"/>
</dbReference>
<organism evidence="5 9">
    <name type="scientific">Petromyzon marinus</name>
    <name type="common">Sea lamprey</name>
    <dbReference type="NCBI Taxonomy" id="7757"/>
    <lineage>
        <taxon>Eukaryota</taxon>
        <taxon>Metazoa</taxon>
        <taxon>Chordata</taxon>
        <taxon>Craniata</taxon>
        <taxon>Vertebrata</taxon>
        <taxon>Cyclostomata</taxon>
        <taxon>Hyperoartia</taxon>
        <taxon>Petromyzontiformes</taxon>
        <taxon>Petromyzontidae</taxon>
        <taxon>Petromyzon</taxon>
    </lineage>
</organism>
<dbReference type="RefSeq" id="XP_032830813.1">
    <property type="nucleotide sequence ID" value="XM_032974922.1"/>
</dbReference>
<dbReference type="Gene3D" id="3.40.50.410">
    <property type="entry name" value="von Willebrand factor, type A domain"/>
    <property type="match status" value="1"/>
</dbReference>
<dbReference type="SMART" id="SM00327">
    <property type="entry name" value="VWA"/>
    <property type="match status" value="1"/>
</dbReference>
<keyword evidence="5" id="KW-1185">Reference proteome</keyword>
<evidence type="ECO:0000313" key="9">
    <source>
        <dbReference type="RefSeq" id="XP_032830809.1"/>
    </source>
</evidence>
<evidence type="ECO:0000313" key="11">
    <source>
        <dbReference type="RefSeq" id="XP_032830812.1"/>
    </source>
</evidence>
<protein>
    <submittedName>
        <fullName evidence="6 7">von Willebrand factor A domain-containing protein 5A-like</fullName>
    </submittedName>
</protein>
<evidence type="ECO:0000259" key="3">
    <source>
        <dbReference type="PROSITE" id="PS50234"/>
    </source>
</evidence>
<dbReference type="RefSeq" id="XP_032830806.1">
    <property type="nucleotide sequence ID" value="XM_032974915.1"/>
</dbReference>
<feature type="compositionally biased region" description="Low complexity" evidence="2">
    <location>
        <begin position="663"/>
        <end position="674"/>
    </location>
</feature>
<evidence type="ECO:0000256" key="2">
    <source>
        <dbReference type="SAM" id="MobiDB-lite"/>
    </source>
</evidence>
<dbReference type="SUPFAM" id="SSF53300">
    <property type="entry name" value="vWA-like"/>
    <property type="match status" value="1"/>
</dbReference>
<sequence>MEGGLVYHHASSRKVVPLKSITVKVLVRGFVADVEASMVYRNDEAFPIEPSFFFPLDDDSAVHAFRARIADREMSAALKEKMEAEDEYDDAIAMGRRAFRLSKECGDVFHCMLGNLGAGEEAELSLEFVSELGVEPDGAVRFCLPTVLNPRYSPQGTANRLPYLAPSQDVPYTLSFTLTAENPGGIDDVSSPSGLLGPATFAESDRASAQVSLEGNFKFDQDIEVLIYYKQKHQPFALIEPGLPATEVSFLADTVAMLNFFPGEMEEMEVPTAEHGEFIFIIDCSGSMNNNPIMSAKETLILLLKSLSLGCLFNIYSFGSRFKSLYTESMPYDQQTMDTALKHVCSMDANMGGTNIMGPLVDIYKQPCKPQHPRKLFLLTDGMVDNTQGVIHTVKHHSMDHRCFAFGIGQGVSTELIKEVAHVGKGLSEFVTSSDRLQGKVLRMLKCAMQPSLNNPQLEWTLPPGIVATVVPRLPESIFVGEKTIVYAQFAGTLPADPWQGSAVLKYSLCDKPIENRIVFTGEPAHHNARLVLHRLLAKALIRHLVGDLGDDPGAAGPSDDARQKSITLSLQAGVVSRYTAFVAVDTSPQPPIAEAMQARPVPRPHPNAPMVYHVARDAFPVDFSHHRHGPWMDFGALSKKKSQQHQLQGAESGYGSGASTRSSSPTQDMSTSSAGKSQKSHRVFRTQISTLTVEKRFRQGSQQMWQTPSRSNSTTSPYCAEMNHLVHLQQANGSWESLEQLAVAVRVPIKTLQSEAPQDMASEVWTTVLALVWLQYRAAEQKLEWDLLSRKASLWLSQQGIDIGAAVEAANKALGSSVKPSDICVARSSSMQ</sequence>
<dbReference type="KEGG" id="pmrn:116954418"/>
<dbReference type="PANTHER" id="PTHR45737">
    <property type="entry name" value="VON WILLEBRAND FACTOR A DOMAIN-CONTAINING PROTEIN 5A"/>
    <property type="match status" value="1"/>
</dbReference>
<dbReference type="RefSeq" id="XP_032830807.1">
    <property type="nucleotide sequence ID" value="XM_032974916.1"/>
</dbReference>
<feature type="coiled-coil region" evidence="1">
    <location>
        <begin position="67"/>
        <end position="94"/>
    </location>
</feature>
<dbReference type="Proteomes" id="UP001318040">
    <property type="component" value="Chromosome 55"/>
</dbReference>
<gene>
    <name evidence="6 7 8 9 10 11 12 13" type="primary">LOC116954418</name>
</gene>
<evidence type="ECO:0000313" key="8">
    <source>
        <dbReference type="RefSeq" id="XP_032830808.1"/>
    </source>
</evidence>